<dbReference type="AlphaFoldDB" id="A0A7W7A7Y0"/>
<evidence type="ECO:0000256" key="1">
    <source>
        <dbReference type="SAM" id="SignalP"/>
    </source>
</evidence>
<accession>A0A7W7A7Y0</accession>
<organism evidence="2 3">
    <name type="scientific">Novosphingobium taihuense</name>
    <dbReference type="NCBI Taxonomy" id="260085"/>
    <lineage>
        <taxon>Bacteria</taxon>
        <taxon>Pseudomonadati</taxon>
        <taxon>Pseudomonadota</taxon>
        <taxon>Alphaproteobacteria</taxon>
        <taxon>Sphingomonadales</taxon>
        <taxon>Sphingomonadaceae</taxon>
        <taxon>Novosphingobium</taxon>
    </lineage>
</organism>
<sequence>MRILANAGLAAAVVLLALQPAFAASSKLTKGPPTLPQQERAAPEGRAVQVVLDTPQIGTQVEIGRVIPDTSAGSKIAALTSMAQREADVAIAPLRSALEGYDGNSKALDAAKAGLMSVSWLNPVPLETATQPGATQPLDFIAIAKTPTVGLVRIGYYLSPDATRIEARADLEIVRKSGKGGAITVLVLQHITSAVLLDKPSFVVRENIARWSAQNGLLARSAIDRSLGQLRDLIPRSFNLDASQIAAFSTATDMAQAAGRFGPVIERGTAGPGSVVIWSKGLIGVMPASN</sequence>
<name>A0A7W7A7Y0_9SPHN</name>
<proteinExistence type="predicted"/>
<evidence type="ECO:0000313" key="2">
    <source>
        <dbReference type="EMBL" id="MBB4612084.1"/>
    </source>
</evidence>
<protein>
    <submittedName>
        <fullName evidence="2">Uncharacterized protein</fullName>
    </submittedName>
</protein>
<dbReference type="OrthoDB" id="185319at2"/>
<dbReference type="EMBL" id="JACHOA010000001">
    <property type="protein sequence ID" value="MBB4612084.1"/>
    <property type="molecule type" value="Genomic_DNA"/>
</dbReference>
<keyword evidence="1" id="KW-0732">Signal</keyword>
<feature type="chain" id="PRO_5030825350" evidence="1">
    <location>
        <begin position="24"/>
        <end position="290"/>
    </location>
</feature>
<evidence type="ECO:0000313" key="3">
    <source>
        <dbReference type="Proteomes" id="UP000538566"/>
    </source>
</evidence>
<reference evidence="2 3" key="1">
    <citation type="submission" date="2020-08" db="EMBL/GenBank/DDBJ databases">
        <title>Genomic Encyclopedia of Type Strains, Phase IV (KMG-IV): sequencing the most valuable type-strain genomes for metagenomic binning, comparative biology and taxonomic classification.</title>
        <authorList>
            <person name="Goeker M."/>
        </authorList>
    </citation>
    <scope>NUCLEOTIDE SEQUENCE [LARGE SCALE GENOMIC DNA]</scope>
    <source>
        <strain evidence="2 3">DSM 17507</strain>
    </source>
</reference>
<gene>
    <name evidence="2" type="ORF">GGR37_000330</name>
</gene>
<comment type="caution">
    <text evidence="2">The sequence shown here is derived from an EMBL/GenBank/DDBJ whole genome shotgun (WGS) entry which is preliminary data.</text>
</comment>
<keyword evidence="3" id="KW-1185">Reference proteome</keyword>
<dbReference type="RefSeq" id="WP_144902207.1">
    <property type="nucleotide sequence ID" value="NZ_JACHOA010000001.1"/>
</dbReference>
<dbReference type="Proteomes" id="UP000538566">
    <property type="component" value="Unassembled WGS sequence"/>
</dbReference>
<feature type="signal peptide" evidence="1">
    <location>
        <begin position="1"/>
        <end position="23"/>
    </location>
</feature>